<accession>A0A1Y5SF73</accession>
<proteinExistence type="predicted"/>
<evidence type="ECO:0000313" key="2">
    <source>
        <dbReference type="EMBL" id="SLN39429.1"/>
    </source>
</evidence>
<dbReference type="Pfam" id="PF20044">
    <property type="entry name" value="DUF6446"/>
    <property type="match status" value="1"/>
</dbReference>
<dbReference type="RefSeq" id="WP_085853679.1">
    <property type="nucleotide sequence ID" value="NZ_FOPF01000004.1"/>
</dbReference>
<keyword evidence="3" id="KW-1185">Reference proteome</keyword>
<gene>
    <name evidence="2" type="ORF">PAM7066_01669</name>
</gene>
<keyword evidence="1" id="KW-0812">Transmembrane</keyword>
<evidence type="ECO:0000313" key="3">
    <source>
        <dbReference type="Proteomes" id="UP000193870"/>
    </source>
</evidence>
<keyword evidence="1" id="KW-0472">Membrane</keyword>
<name>A0A1Y5SF73_9RHOB</name>
<organism evidence="2 3">
    <name type="scientific">Palleronia marisminoris</name>
    <dbReference type="NCBI Taxonomy" id="315423"/>
    <lineage>
        <taxon>Bacteria</taxon>
        <taxon>Pseudomonadati</taxon>
        <taxon>Pseudomonadota</taxon>
        <taxon>Alphaproteobacteria</taxon>
        <taxon>Rhodobacterales</taxon>
        <taxon>Roseobacteraceae</taxon>
        <taxon>Palleronia</taxon>
    </lineage>
</organism>
<protein>
    <recommendedName>
        <fullName evidence="4">Histidine kinase</fullName>
    </recommendedName>
</protein>
<dbReference type="OrthoDB" id="7819947at2"/>
<evidence type="ECO:0000256" key="1">
    <source>
        <dbReference type="SAM" id="Phobius"/>
    </source>
</evidence>
<sequence>MTGKIIAILLAVVTVVAALGLYYLQVYYFYERVSPRGFALQTEAGEIPAKATNIEAIDANSSPIRFRACFDTPLTPDVDAVPYEGAVPLNAPFWFDCFDAEEIGVALASAQAQAFLAEKNIEFGVDRVVAILPGGRGYVWHQLNNCGERAYDGTQIGEDCPPREDQ</sequence>
<dbReference type="Proteomes" id="UP000193870">
    <property type="component" value="Unassembled WGS sequence"/>
</dbReference>
<evidence type="ECO:0008006" key="4">
    <source>
        <dbReference type="Google" id="ProtNLM"/>
    </source>
</evidence>
<dbReference type="AlphaFoldDB" id="A0A1Y5SF73"/>
<dbReference type="InterPro" id="IPR045616">
    <property type="entry name" value="DUF6446"/>
</dbReference>
<keyword evidence="1" id="KW-1133">Transmembrane helix</keyword>
<feature type="transmembrane region" description="Helical" evidence="1">
    <location>
        <begin position="6"/>
        <end position="30"/>
    </location>
</feature>
<dbReference type="EMBL" id="FWFV01000004">
    <property type="protein sequence ID" value="SLN39429.1"/>
    <property type="molecule type" value="Genomic_DNA"/>
</dbReference>
<reference evidence="2 3" key="1">
    <citation type="submission" date="2017-03" db="EMBL/GenBank/DDBJ databases">
        <authorList>
            <person name="Afonso C.L."/>
            <person name="Miller P.J."/>
            <person name="Scott M.A."/>
            <person name="Spackman E."/>
            <person name="Goraichik I."/>
            <person name="Dimitrov K.M."/>
            <person name="Suarez D.L."/>
            <person name="Swayne D.E."/>
        </authorList>
    </citation>
    <scope>NUCLEOTIDE SEQUENCE [LARGE SCALE GENOMIC DNA]</scope>
    <source>
        <strain evidence="2 3">CECT 7066</strain>
    </source>
</reference>
<dbReference type="STRING" id="315423.SAMN04488020_10446"/>